<dbReference type="InterPro" id="IPR036249">
    <property type="entry name" value="Thioredoxin-like_sf"/>
</dbReference>
<dbReference type="GO" id="GO:0005788">
    <property type="term" value="C:endoplasmic reticulum lumen"/>
    <property type="evidence" value="ECO:0007669"/>
    <property type="project" value="TreeGrafter"/>
</dbReference>
<evidence type="ECO:0000313" key="1">
    <source>
        <dbReference type="EMBL" id="CEK98087.1"/>
    </source>
</evidence>
<feature type="non-terminal residue" evidence="1">
    <location>
        <position position="85"/>
    </location>
</feature>
<sequence>LLENNPDSLPWLITFCEDNEDCLEKKTCVKLAAMLADLVNVGKVNCDQEKKLCSKLGQGQGNFYYPLGKITTDNRMEITDWHARD</sequence>
<dbReference type="GO" id="GO:0051787">
    <property type="term" value="F:misfolded protein binding"/>
    <property type="evidence" value="ECO:0007669"/>
    <property type="project" value="TreeGrafter"/>
</dbReference>
<dbReference type="PANTHER" id="PTHR44340">
    <property type="entry name" value="DNAJ HOMOLOG SUBFAMILY C MEMBER 10"/>
    <property type="match status" value="1"/>
</dbReference>
<protein>
    <submittedName>
        <fullName evidence="1">Uncharacterized protein</fullName>
    </submittedName>
</protein>
<dbReference type="InterPro" id="IPR052460">
    <property type="entry name" value="ER_disulfide_reductase"/>
</dbReference>
<dbReference type="SUPFAM" id="SSF52833">
    <property type="entry name" value="Thioredoxin-like"/>
    <property type="match status" value="1"/>
</dbReference>
<dbReference type="Gene3D" id="3.40.30.10">
    <property type="entry name" value="Glutaredoxin"/>
    <property type="match status" value="1"/>
</dbReference>
<accession>A0A0B7BYS4</accession>
<gene>
    <name evidence="1" type="primary">ORF217740</name>
</gene>
<dbReference type="EMBL" id="HACG01051216">
    <property type="protein sequence ID" value="CEK98087.1"/>
    <property type="molecule type" value="Transcribed_RNA"/>
</dbReference>
<dbReference type="AlphaFoldDB" id="A0A0B7BYS4"/>
<organism evidence="1">
    <name type="scientific">Arion vulgaris</name>
    <dbReference type="NCBI Taxonomy" id="1028688"/>
    <lineage>
        <taxon>Eukaryota</taxon>
        <taxon>Metazoa</taxon>
        <taxon>Spiralia</taxon>
        <taxon>Lophotrochozoa</taxon>
        <taxon>Mollusca</taxon>
        <taxon>Gastropoda</taxon>
        <taxon>Heterobranchia</taxon>
        <taxon>Euthyneura</taxon>
        <taxon>Panpulmonata</taxon>
        <taxon>Eupulmonata</taxon>
        <taxon>Stylommatophora</taxon>
        <taxon>Helicina</taxon>
        <taxon>Arionoidea</taxon>
        <taxon>Arionidae</taxon>
        <taxon>Arion</taxon>
    </lineage>
</organism>
<dbReference type="GO" id="GO:0036498">
    <property type="term" value="P:IRE1-mediated unfolded protein response"/>
    <property type="evidence" value="ECO:0007669"/>
    <property type="project" value="TreeGrafter"/>
</dbReference>
<reference evidence="1" key="1">
    <citation type="submission" date="2014-12" db="EMBL/GenBank/DDBJ databases">
        <title>Insight into the proteome of Arion vulgaris.</title>
        <authorList>
            <person name="Aradska J."/>
            <person name="Bulat T."/>
            <person name="Smidak R."/>
            <person name="Sarate P."/>
            <person name="Gangsoo J."/>
            <person name="Sialana F."/>
            <person name="Bilban M."/>
            <person name="Lubec G."/>
        </authorList>
    </citation>
    <scope>NUCLEOTIDE SEQUENCE</scope>
    <source>
        <tissue evidence="1">Skin</tissue>
    </source>
</reference>
<proteinExistence type="predicted"/>
<feature type="non-terminal residue" evidence="1">
    <location>
        <position position="1"/>
    </location>
</feature>
<dbReference type="PANTHER" id="PTHR44340:SF1">
    <property type="entry name" value="DNAJ HOMOLOG SUBFAMILY C MEMBER 10"/>
    <property type="match status" value="1"/>
</dbReference>
<dbReference type="GO" id="GO:0016671">
    <property type="term" value="F:oxidoreductase activity, acting on a sulfur group of donors, disulfide as acceptor"/>
    <property type="evidence" value="ECO:0007669"/>
    <property type="project" value="TreeGrafter"/>
</dbReference>
<dbReference type="GO" id="GO:0015035">
    <property type="term" value="F:protein-disulfide reductase activity"/>
    <property type="evidence" value="ECO:0007669"/>
    <property type="project" value="TreeGrafter"/>
</dbReference>
<name>A0A0B7BYS4_9EUPU</name>